<dbReference type="AlphaFoldDB" id="A0A371JZG1"/>
<dbReference type="SMART" id="SM00091">
    <property type="entry name" value="PAS"/>
    <property type="match status" value="1"/>
</dbReference>
<keyword evidence="1" id="KW-1133">Transmembrane helix</keyword>
<dbReference type="InterPro" id="IPR013767">
    <property type="entry name" value="PAS_fold"/>
</dbReference>
<evidence type="ECO:0000313" key="3">
    <source>
        <dbReference type="EMBL" id="RDZ26980.1"/>
    </source>
</evidence>
<feature type="domain" description="PAS" evidence="2">
    <location>
        <begin position="429"/>
        <end position="499"/>
    </location>
</feature>
<proteinExistence type="predicted"/>
<reference evidence="3 4" key="1">
    <citation type="submission" date="2018-08" db="EMBL/GenBank/DDBJ databases">
        <title>Lysobacter sp. zong2l5, whole genome shotgun sequence.</title>
        <authorList>
            <person name="Zhang X."/>
            <person name="Feng G."/>
            <person name="Zhu H."/>
        </authorList>
    </citation>
    <scope>NUCLEOTIDE SEQUENCE [LARGE SCALE GENOMIC DNA]</scope>
    <source>
        <strain evidence="4">zong2l5</strain>
    </source>
</reference>
<dbReference type="InterPro" id="IPR011990">
    <property type="entry name" value="TPR-like_helical_dom_sf"/>
</dbReference>
<dbReference type="OrthoDB" id="6014116at2"/>
<evidence type="ECO:0000259" key="2">
    <source>
        <dbReference type="PROSITE" id="PS50112"/>
    </source>
</evidence>
<dbReference type="InterPro" id="IPR000014">
    <property type="entry name" value="PAS"/>
</dbReference>
<evidence type="ECO:0000256" key="1">
    <source>
        <dbReference type="SAM" id="Phobius"/>
    </source>
</evidence>
<dbReference type="Gene3D" id="3.30.450.20">
    <property type="entry name" value="PAS domain"/>
    <property type="match status" value="1"/>
</dbReference>
<dbReference type="InterPro" id="IPR019734">
    <property type="entry name" value="TPR_rpt"/>
</dbReference>
<evidence type="ECO:0000313" key="4">
    <source>
        <dbReference type="Proteomes" id="UP000264492"/>
    </source>
</evidence>
<dbReference type="PROSITE" id="PS50112">
    <property type="entry name" value="PAS"/>
    <property type="match status" value="1"/>
</dbReference>
<dbReference type="PANTHER" id="PTHR10098">
    <property type="entry name" value="RAPSYN-RELATED"/>
    <property type="match status" value="1"/>
</dbReference>
<dbReference type="SUPFAM" id="SSF55785">
    <property type="entry name" value="PYP-like sensor domain (PAS domain)"/>
    <property type="match status" value="1"/>
</dbReference>
<dbReference type="CDD" id="cd22890">
    <property type="entry name" value="ChiS-DBD"/>
    <property type="match status" value="1"/>
</dbReference>
<name>A0A371JZG1_9GAMM</name>
<organism evidence="3 4">
    <name type="scientific">Lysobacter silvisoli</name>
    <dbReference type="NCBI Taxonomy" id="2293254"/>
    <lineage>
        <taxon>Bacteria</taxon>
        <taxon>Pseudomonadati</taxon>
        <taxon>Pseudomonadota</taxon>
        <taxon>Gammaproteobacteria</taxon>
        <taxon>Lysobacterales</taxon>
        <taxon>Lysobacteraceae</taxon>
        <taxon>Lysobacter</taxon>
    </lineage>
</organism>
<protein>
    <submittedName>
        <fullName evidence="3">PAS domain-containing protein</fullName>
    </submittedName>
</protein>
<keyword evidence="4" id="KW-1185">Reference proteome</keyword>
<dbReference type="InterPro" id="IPR035965">
    <property type="entry name" value="PAS-like_dom_sf"/>
</dbReference>
<dbReference type="Pfam" id="PF13424">
    <property type="entry name" value="TPR_12"/>
    <property type="match status" value="1"/>
</dbReference>
<accession>A0A371JZG1</accession>
<gene>
    <name evidence="3" type="ORF">DX914_11960</name>
</gene>
<dbReference type="Gene3D" id="1.25.40.10">
    <property type="entry name" value="Tetratricopeptide repeat domain"/>
    <property type="match status" value="1"/>
</dbReference>
<dbReference type="Proteomes" id="UP000264492">
    <property type="component" value="Unassembled WGS sequence"/>
</dbReference>
<dbReference type="RefSeq" id="WP_115859358.1">
    <property type="nucleotide sequence ID" value="NZ_QTSU01000002.1"/>
</dbReference>
<dbReference type="GO" id="GO:0006355">
    <property type="term" value="P:regulation of DNA-templated transcription"/>
    <property type="evidence" value="ECO:0007669"/>
    <property type="project" value="InterPro"/>
</dbReference>
<keyword evidence="1" id="KW-0812">Transmembrane</keyword>
<dbReference type="EMBL" id="QTSU01000002">
    <property type="protein sequence ID" value="RDZ26980.1"/>
    <property type="molecule type" value="Genomic_DNA"/>
</dbReference>
<comment type="caution">
    <text evidence="3">The sequence shown here is derived from an EMBL/GenBank/DDBJ whole genome shotgun (WGS) entry which is preliminary data.</text>
</comment>
<sequence>MPDPAVCAQRVGLPHGADLSTPARAGATLLAHAREDIGGGRFDRAEQVLDCAEASAGAAADAQLRYELVRQRGVLAYRRELIPEALQRFECALQMSAAQADRSATARDLKNVGSALRRLGDFRGALRALTTSLQMQRAQGEVGGAVLNNIADVYRELDEPDEAIGHYRQALQAFRGQDNRVEAGHVLESLSELSLDRGDAAQAQVWLLEALQTYRQAGNRAYELRVYAGLMRAALARGDIARARQWREAAFAIADEHRLALPASLQLQIARSERLEGRPGAAVARLREAAAALPQGGVERIALLQELSLAQEAAGDRAAAIATLRDSHEQERKLSRAQQDRQLGWLRTRFETAERDRTIAALESENRLRRAELHQRTLWLWSTLASVLVAALALGLWLLRRRQHARLLQVRHEEALQRYRRETDALAEDRSLLQALLDSRQDAVCLVDAEGQLLAANRSARELLGLDPAAPLAQALGDCLADADRAALAATLERMEDAAALRLDFARSDGTALQAQLAPWERGDGLIVLSLSAGSAVAPAVEDDAEPHASDAEARGDFRRALVELMLAVVETWERSTGSGRLELAEKSRIWRVTIDDGRLRARAMERYLSLSKLPRQPRWRDVLRSAYYVLGQCAMDPAEREALQRRVDAALVYTRRRALV</sequence>
<keyword evidence="1" id="KW-0472">Membrane</keyword>
<dbReference type="SUPFAM" id="SSF48452">
    <property type="entry name" value="TPR-like"/>
    <property type="match status" value="2"/>
</dbReference>
<dbReference type="SMART" id="SM00028">
    <property type="entry name" value="TPR"/>
    <property type="match status" value="3"/>
</dbReference>
<feature type="transmembrane region" description="Helical" evidence="1">
    <location>
        <begin position="378"/>
        <end position="399"/>
    </location>
</feature>
<dbReference type="Pfam" id="PF00989">
    <property type="entry name" value="PAS"/>
    <property type="match status" value="1"/>
</dbReference>